<comment type="caution">
    <text evidence="2">The sequence shown here is derived from an EMBL/GenBank/DDBJ whole genome shotgun (WGS) entry which is preliminary data.</text>
</comment>
<dbReference type="RefSeq" id="WP_068175420.1">
    <property type="nucleotide sequence ID" value="NZ_AOGK01000017.1"/>
</dbReference>
<evidence type="ECO:0000313" key="2">
    <source>
        <dbReference type="EMBL" id="MDG5977135.1"/>
    </source>
</evidence>
<keyword evidence="1" id="KW-0732">Signal</keyword>
<proteinExistence type="predicted"/>
<feature type="signal peptide" evidence="1">
    <location>
        <begin position="1"/>
        <end position="23"/>
    </location>
</feature>
<evidence type="ECO:0000313" key="3">
    <source>
        <dbReference type="Proteomes" id="UP001152876"/>
    </source>
</evidence>
<dbReference type="Gene3D" id="2.140.10.20">
    <property type="entry name" value="C-terminal (heme d1) domain of cytochrome cd1-nitrite reductase"/>
    <property type="match status" value="1"/>
</dbReference>
<dbReference type="InterPro" id="IPR003143">
    <property type="entry name" value="Cyt_cd1_C_sf"/>
</dbReference>
<dbReference type="Pfam" id="PF02239">
    <property type="entry name" value="Cytochrom_D1"/>
    <property type="match status" value="2"/>
</dbReference>
<dbReference type="SUPFAM" id="SSF51004">
    <property type="entry name" value="C-terminal (heme d1) domain of cytochrome cd1-nitrite reductase"/>
    <property type="match status" value="1"/>
</dbReference>
<protein>
    <submittedName>
        <fullName evidence="2">Cytochrome d1 heme subunit</fullName>
    </submittedName>
</protein>
<dbReference type="EMBL" id="AOGK01000017">
    <property type="protein sequence ID" value="MDG5977135.1"/>
    <property type="molecule type" value="Genomic_DNA"/>
</dbReference>
<name>A0A9X4S9U0_9BURK</name>
<dbReference type="InterPro" id="IPR011048">
    <property type="entry name" value="Haem_d1_sf"/>
</dbReference>
<dbReference type="AlphaFoldDB" id="A0A9X4S9U0"/>
<accession>A0A9X4S9U0</accession>
<keyword evidence="3" id="KW-1185">Reference proteome</keyword>
<reference evidence="2" key="1">
    <citation type="submission" date="2013-01" db="EMBL/GenBank/DDBJ databases">
        <title>Genome draft of Hydrogenophaga taeniospiralis 2K1.</title>
        <authorList>
            <person name="Gomila M."/>
            <person name="Lalucat J."/>
        </authorList>
    </citation>
    <scope>NUCLEOTIDE SEQUENCE</scope>
    <source>
        <strain evidence="2">CCUG 15921</strain>
    </source>
</reference>
<organism evidence="2 3">
    <name type="scientific">Hydrogenophaga taeniospiralis CCUG 15921</name>
    <dbReference type="NCBI Taxonomy" id="1281780"/>
    <lineage>
        <taxon>Bacteria</taxon>
        <taxon>Pseudomonadati</taxon>
        <taxon>Pseudomonadota</taxon>
        <taxon>Betaproteobacteria</taxon>
        <taxon>Burkholderiales</taxon>
        <taxon>Comamonadaceae</taxon>
        <taxon>Hydrogenophaga</taxon>
    </lineage>
</organism>
<evidence type="ECO:0000256" key="1">
    <source>
        <dbReference type="SAM" id="SignalP"/>
    </source>
</evidence>
<dbReference type="PROSITE" id="PS51257">
    <property type="entry name" value="PROKAR_LIPOPROTEIN"/>
    <property type="match status" value="1"/>
</dbReference>
<sequence>MKRREWLAAAATLSSVAALGGLAGCAAPVLRGTGDLGVVIGRANGTLYLVDTTAQALIGEVSGLGDLSHASVVFSRDGLFAYVFGRDGGLTQVNLLERRITRRVMQAGNSIGGAISADGTLVAAQNYTPGGVKVFDARTLELLADIPAEYGPGKLSRVVGLVDLPGRRFAYSLFDANAIWVSDCSDPGHPKTTRFENIGRQPYDALVTPNGRHYIAGLFGEDGLAQLDLWAEDCPQVRAAPSPPPEGGKETWGGPAFPCQPKVQRILGGYGKGQAPLPVYKMPHLRGWAVAGRRAYLPAIGRHEVLVVDTETWAEVGRIPVAGQPVFVMARPDGRQVWVNFAVPDYHRVQVIDTQSQKIVRTLEPGKAVLHMEFTPRGEAVWISSRDDNRVSVVDTQSFATRARLDVPAPSGIFFTARAARVGF</sequence>
<dbReference type="InterPro" id="IPR015943">
    <property type="entry name" value="WD40/YVTN_repeat-like_dom_sf"/>
</dbReference>
<dbReference type="PANTHER" id="PTHR47197">
    <property type="entry name" value="PROTEIN NIRF"/>
    <property type="match status" value="1"/>
</dbReference>
<dbReference type="Gene3D" id="2.130.10.10">
    <property type="entry name" value="YVTN repeat-like/Quinoprotein amine dehydrogenase"/>
    <property type="match status" value="1"/>
</dbReference>
<gene>
    <name evidence="2" type="ORF">H010_17868</name>
</gene>
<dbReference type="InterPro" id="IPR051200">
    <property type="entry name" value="Host-pathogen_enzymatic-act"/>
</dbReference>
<dbReference type="PANTHER" id="PTHR47197:SF3">
    <property type="entry name" value="DIHYDRO-HEME D1 DEHYDROGENASE"/>
    <property type="match status" value="1"/>
</dbReference>
<dbReference type="OrthoDB" id="5290932at2"/>
<feature type="chain" id="PRO_5040973905" evidence="1">
    <location>
        <begin position="24"/>
        <end position="424"/>
    </location>
</feature>
<dbReference type="Proteomes" id="UP001152876">
    <property type="component" value="Unassembled WGS sequence"/>
</dbReference>
<dbReference type="CDD" id="cd20778">
    <property type="entry name" value="8prop_hemeD1_NirF"/>
    <property type="match status" value="1"/>
</dbReference>